<keyword evidence="2" id="KW-1185">Reference proteome</keyword>
<dbReference type="KEGG" id="hcv:FTV88_2530"/>
<evidence type="ECO:0008006" key="3">
    <source>
        <dbReference type="Google" id="ProtNLM"/>
    </source>
</evidence>
<gene>
    <name evidence="1" type="ORF">FTV88_2530</name>
</gene>
<protein>
    <recommendedName>
        <fullName evidence="3">DUF1850 domain-containing protein</fullName>
    </recommendedName>
</protein>
<dbReference type="RefSeq" id="WP_279236797.1">
    <property type="nucleotide sequence ID" value="NZ_CP045875.1"/>
</dbReference>
<proteinExistence type="predicted"/>
<evidence type="ECO:0000313" key="2">
    <source>
        <dbReference type="Proteomes" id="UP000366051"/>
    </source>
</evidence>
<organism evidence="1 2">
    <name type="scientific">Heliorestis convoluta</name>
    <dbReference type="NCBI Taxonomy" id="356322"/>
    <lineage>
        <taxon>Bacteria</taxon>
        <taxon>Bacillati</taxon>
        <taxon>Bacillota</taxon>
        <taxon>Clostridia</taxon>
        <taxon>Eubacteriales</taxon>
        <taxon>Heliobacteriaceae</taxon>
        <taxon>Heliorestis</taxon>
    </lineage>
</organism>
<reference evidence="2" key="1">
    <citation type="submission" date="2019-11" db="EMBL/GenBank/DDBJ databases">
        <title>Genome sequence of Heliorestis convoluta strain HH, an alkaliphilic and minimalistic phototrophic bacterium from a soda lake in Egypt.</title>
        <authorList>
            <person name="Dewey E.D."/>
            <person name="Stokes L.M."/>
            <person name="Burchell B.M."/>
            <person name="Shaffer K.N."/>
            <person name="Huntington A.M."/>
            <person name="Baker J.M."/>
            <person name="Nadendla S."/>
            <person name="Giglio M.G."/>
            <person name="Touchman J.W."/>
            <person name="Blankenship R.E."/>
            <person name="Madigan M.T."/>
            <person name="Sattley W.M."/>
        </authorList>
    </citation>
    <scope>NUCLEOTIDE SEQUENCE [LARGE SCALE GENOMIC DNA]</scope>
    <source>
        <strain evidence="2">HH</strain>
    </source>
</reference>
<dbReference type="InterPro" id="IPR015001">
    <property type="entry name" value="DUF1850"/>
</dbReference>
<dbReference type="EMBL" id="CP045875">
    <property type="protein sequence ID" value="QGG48623.1"/>
    <property type="molecule type" value="Genomic_DNA"/>
</dbReference>
<accession>A0A5Q2N3Z9</accession>
<dbReference type="AlphaFoldDB" id="A0A5Q2N3Z9"/>
<dbReference type="Proteomes" id="UP000366051">
    <property type="component" value="Chromosome"/>
</dbReference>
<name>A0A5Q2N3Z9_9FIRM</name>
<evidence type="ECO:0000313" key="1">
    <source>
        <dbReference type="EMBL" id="QGG48623.1"/>
    </source>
</evidence>
<dbReference type="Pfam" id="PF08905">
    <property type="entry name" value="DUF1850"/>
    <property type="match status" value="1"/>
</dbReference>
<sequence length="153" mass="17517">MLGFLLPSQLYLVIKEKDRGSLLFSVAIEKGDWFSHRYIHSVERSEVIEKFKIDEKGQILAMESWTSSFGAGLPHLSKGQSALIDGYYVLQEIEEPVSSLYLLPDDLFPHTLHVHDETILLSASPYVGVVIKIDVIKLPFWSYWYTFADPQKI</sequence>